<reference evidence="1" key="1">
    <citation type="submission" date="2021-06" db="EMBL/GenBank/DDBJ databases">
        <authorList>
            <person name="Kallberg Y."/>
            <person name="Tangrot J."/>
            <person name="Rosling A."/>
        </authorList>
    </citation>
    <scope>NUCLEOTIDE SEQUENCE</scope>
    <source>
        <strain evidence="1">IL203A</strain>
    </source>
</reference>
<evidence type="ECO:0000313" key="2">
    <source>
        <dbReference type="Proteomes" id="UP000789702"/>
    </source>
</evidence>
<name>A0ACA9KA38_9GLOM</name>
<accession>A0ACA9KA38</accession>
<proteinExistence type="predicted"/>
<organism evidence="1 2">
    <name type="scientific">Dentiscutata heterogama</name>
    <dbReference type="NCBI Taxonomy" id="1316150"/>
    <lineage>
        <taxon>Eukaryota</taxon>
        <taxon>Fungi</taxon>
        <taxon>Fungi incertae sedis</taxon>
        <taxon>Mucoromycota</taxon>
        <taxon>Glomeromycotina</taxon>
        <taxon>Glomeromycetes</taxon>
        <taxon>Diversisporales</taxon>
        <taxon>Gigasporaceae</taxon>
        <taxon>Dentiscutata</taxon>
    </lineage>
</organism>
<dbReference type="EMBL" id="CAJVPU010000756">
    <property type="protein sequence ID" value="CAG8461223.1"/>
    <property type="molecule type" value="Genomic_DNA"/>
</dbReference>
<dbReference type="Proteomes" id="UP000789702">
    <property type="component" value="Unassembled WGS sequence"/>
</dbReference>
<keyword evidence="2" id="KW-1185">Reference proteome</keyword>
<gene>
    <name evidence="1" type="ORF">DHETER_LOCUS1293</name>
</gene>
<protein>
    <submittedName>
        <fullName evidence="1">9123_t:CDS:1</fullName>
    </submittedName>
</protein>
<comment type="caution">
    <text evidence="1">The sequence shown here is derived from an EMBL/GenBank/DDBJ whole genome shotgun (WGS) entry which is preliminary data.</text>
</comment>
<sequence length="535" mass="62538">TRELIDRYSSIFHSQTMNPETFVNLLFHYIEANFVLPQDYSYVHLLIIGSSESDNTISQFRSGSFESYTDVLFAYICSDKIAPNSDFMLNGIFITRLLVQRLRESINPKAYTPLLKLFNNFEPQPNFFPFRFCIALLLNQAFHISRVPGRTMHWLLSFIRDEATWLLQSEDSNILNTQATQSEDIFSFLTEQFGKIKSTLMYEDLEFSRLVEGFSKVTNTPIGLGFTDDEILTEQKLQKCQNVLEYTICHPSEHRLLQSKIRMMSLDPFLSQLMYNDIINMYLDRLKVAELEIKYGLKNNQDIGIDHEARIDIFDVSVTELKQLFDQFVSLENKEIFIILIEIAELVTNVPFKFITRILLGMLLLYQFCVNTVQTVELTKTINFKEINRLFLDIWIIAFSRLCIIRPFTSQQTSASDFRDNLLTLTTLFLYSFNVSMLYTWLPPFNNLKDDTSKPPTVVFTSFLDSLLKIFHKMMSDDVENTDNENMITMIFEKLGFDVPLEVLIRESKDLEKITSKYTWMALLTERLNNINDQE</sequence>
<feature type="non-terminal residue" evidence="1">
    <location>
        <position position="1"/>
    </location>
</feature>
<evidence type="ECO:0000313" key="1">
    <source>
        <dbReference type="EMBL" id="CAG8461223.1"/>
    </source>
</evidence>